<dbReference type="SUPFAM" id="SSF55797">
    <property type="entry name" value="PR-1-like"/>
    <property type="match status" value="1"/>
</dbReference>
<evidence type="ECO:0000313" key="3">
    <source>
        <dbReference type="EMBL" id="CAE4656897.1"/>
    </source>
</evidence>
<dbReference type="AlphaFoldDB" id="A0A7S4SUV4"/>
<dbReference type="PANTHER" id="PTHR10334">
    <property type="entry name" value="CYSTEINE-RICH SECRETORY PROTEIN-RELATED"/>
    <property type="match status" value="1"/>
</dbReference>
<feature type="region of interest" description="Disordered" evidence="1">
    <location>
        <begin position="278"/>
        <end position="304"/>
    </location>
</feature>
<dbReference type="InterPro" id="IPR035940">
    <property type="entry name" value="CAP_sf"/>
</dbReference>
<feature type="compositionally biased region" description="Low complexity" evidence="1">
    <location>
        <begin position="19"/>
        <end position="31"/>
    </location>
</feature>
<name>A0A7S4SUV4_9DINO</name>
<protein>
    <recommendedName>
        <fullName evidence="2">SCP domain-containing protein</fullName>
    </recommendedName>
</protein>
<feature type="region of interest" description="Disordered" evidence="1">
    <location>
        <begin position="1"/>
        <end position="71"/>
    </location>
</feature>
<feature type="domain" description="SCP" evidence="2">
    <location>
        <begin position="72"/>
        <end position="207"/>
    </location>
</feature>
<gene>
    <name evidence="3" type="ORF">AMON00008_LOCUS57141</name>
</gene>
<feature type="compositionally biased region" description="Polar residues" evidence="1">
    <location>
        <begin position="32"/>
        <end position="42"/>
    </location>
</feature>
<dbReference type="InterPro" id="IPR014044">
    <property type="entry name" value="CAP_dom"/>
</dbReference>
<feature type="compositionally biased region" description="Acidic residues" evidence="1">
    <location>
        <begin position="289"/>
        <end position="304"/>
    </location>
</feature>
<dbReference type="EMBL" id="HBNR01080019">
    <property type="protein sequence ID" value="CAE4656897.1"/>
    <property type="molecule type" value="Transcribed_RNA"/>
</dbReference>
<sequence>MPDQPTAARSRTGPLKKAGSSSPSRRGGSPSNTLKKSTSERSLQGAKAQAKKKSDKKPGDHEGTRPPAKWVSAILEEINSRRAKHWTPPLVWNDECYVHARFQANACMAAKKKLRPNFVDNLDGMHGQLLAGPLKPPMQLNAANAERIVTQWYGELAKYDFSKPGPQPKARNFTQMLWGFTTSVGVALSSDGKFCVANFFPKGNGNPLDFPQCVLPVKKGGPPWEPHVPKAFKGNPLSEESWQRYEEAAAGLAEARRQRSLVMSRMIKPSDMVPCWPRPEEFFSRPEAGEEEEEEEEEEEDEAD</sequence>
<proteinExistence type="predicted"/>
<dbReference type="Gene3D" id="3.40.33.10">
    <property type="entry name" value="CAP"/>
    <property type="match status" value="1"/>
</dbReference>
<feature type="compositionally biased region" description="Basic and acidic residues" evidence="1">
    <location>
        <begin position="278"/>
        <end position="288"/>
    </location>
</feature>
<dbReference type="InterPro" id="IPR001283">
    <property type="entry name" value="CRISP-related"/>
</dbReference>
<dbReference type="Pfam" id="PF00188">
    <property type="entry name" value="CAP"/>
    <property type="match status" value="1"/>
</dbReference>
<reference evidence="3" key="1">
    <citation type="submission" date="2021-01" db="EMBL/GenBank/DDBJ databases">
        <authorList>
            <person name="Corre E."/>
            <person name="Pelletier E."/>
            <person name="Niang G."/>
            <person name="Scheremetjew M."/>
            <person name="Finn R."/>
            <person name="Kale V."/>
            <person name="Holt S."/>
            <person name="Cochrane G."/>
            <person name="Meng A."/>
            <person name="Brown T."/>
            <person name="Cohen L."/>
        </authorList>
    </citation>
    <scope>NUCLEOTIDE SEQUENCE</scope>
    <source>
        <strain evidence="3">CCMP3105</strain>
    </source>
</reference>
<organism evidence="3">
    <name type="scientific">Alexandrium monilatum</name>
    <dbReference type="NCBI Taxonomy" id="311494"/>
    <lineage>
        <taxon>Eukaryota</taxon>
        <taxon>Sar</taxon>
        <taxon>Alveolata</taxon>
        <taxon>Dinophyceae</taxon>
        <taxon>Gonyaulacales</taxon>
        <taxon>Pyrocystaceae</taxon>
        <taxon>Alexandrium</taxon>
    </lineage>
</organism>
<evidence type="ECO:0000259" key="2">
    <source>
        <dbReference type="SMART" id="SM00198"/>
    </source>
</evidence>
<dbReference type="SMART" id="SM00198">
    <property type="entry name" value="SCP"/>
    <property type="match status" value="1"/>
</dbReference>
<evidence type="ECO:0000256" key="1">
    <source>
        <dbReference type="SAM" id="MobiDB-lite"/>
    </source>
</evidence>
<accession>A0A7S4SUV4</accession>